<protein>
    <submittedName>
        <fullName evidence="2">Uncharacterized protein</fullName>
    </submittedName>
</protein>
<feature type="transmembrane region" description="Helical" evidence="1">
    <location>
        <begin position="42"/>
        <end position="63"/>
    </location>
</feature>
<keyword evidence="1" id="KW-1133">Transmembrane helix</keyword>
<keyword evidence="1" id="KW-0472">Membrane</keyword>
<dbReference type="Pfam" id="PF19589">
    <property type="entry name" value="DUF6095"/>
    <property type="match status" value="1"/>
</dbReference>
<proteinExistence type="predicted"/>
<dbReference type="InterPro" id="IPR046077">
    <property type="entry name" value="DUF6095"/>
</dbReference>
<evidence type="ECO:0000313" key="2">
    <source>
        <dbReference type="EMBL" id="GER60824.1"/>
    </source>
</evidence>
<keyword evidence="3" id="KW-1185">Reference proteome</keyword>
<reference evidence="2 3" key="1">
    <citation type="submission" date="2019-08" db="EMBL/GenBank/DDBJ databases">
        <title>Draft genome sequence of Ulvibacter marinus type strain NBRC 109484.</title>
        <authorList>
            <person name="Kawano K."/>
            <person name="Ushijima N."/>
            <person name="Kihara M."/>
            <person name="Itoh H."/>
        </authorList>
    </citation>
    <scope>NUCLEOTIDE SEQUENCE [LARGE SCALE GENOMIC DNA]</scope>
    <source>
        <strain evidence="2 3">NBRC 109484</strain>
    </source>
</reference>
<feature type="transmembrane region" description="Helical" evidence="1">
    <location>
        <begin position="17"/>
        <end position="36"/>
    </location>
</feature>
<dbReference type="AlphaFoldDB" id="A0A5J4J0F9"/>
<evidence type="ECO:0000256" key="1">
    <source>
        <dbReference type="SAM" id="Phobius"/>
    </source>
</evidence>
<dbReference type="RefSeq" id="WP_151675253.1">
    <property type="nucleotide sequence ID" value="NZ_BKCG01000011.1"/>
</dbReference>
<dbReference type="Proteomes" id="UP000326509">
    <property type="component" value="Unassembled WGS sequence"/>
</dbReference>
<gene>
    <name evidence="2" type="ORF">ULMA_29320</name>
</gene>
<keyword evidence="1" id="KW-0812">Transmembrane</keyword>
<dbReference type="EMBL" id="BKCG01000011">
    <property type="protein sequence ID" value="GER60824.1"/>
    <property type="molecule type" value="Genomic_DNA"/>
</dbReference>
<name>A0A5J4J0F9_9FLAO</name>
<organism evidence="2 3">
    <name type="scientific">Patiriisocius marinus</name>
    <dbReference type="NCBI Taxonomy" id="1397112"/>
    <lineage>
        <taxon>Bacteria</taxon>
        <taxon>Pseudomonadati</taxon>
        <taxon>Bacteroidota</taxon>
        <taxon>Flavobacteriia</taxon>
        <taxon>Flavobacteriales</taxon>
        <taxon>Flavobacteriaceae</taxon>
        <taxon>Patiriisocius</taxon>
    </lineage>
</organism>
<accession>A0A5J4J0F9</accession>
<dbReference type="OrthoDB" id="1447634at2"/>
<evidence type="ECO:0000313" key="3">
    <source>
        <dbReference type="Proteomes" id="UP000326509"/>
    </source>
</evidence>
<comment type="caution">
    <text evidence="2">The sequence shown here is derived from an EMBL/GenBank/DDBJ whole genome shotgun (WGS) entry which is preliminary data.</text>
</comment>
<sequence>MGKEHTDLNLLGKGLKFLAGALPLLFLSPYLITLSALNKGHWSFYMFIVLGITIGILAVFLIYKGLKTIMKSIF</sequence>